<dbReference type="InterPro" id="IPR033469">
    <property type="entry name" value="CYTH-like_dom_sf"/>
</dbReference>
<accession>A0ABU4AEY3</accession>
<dbReference type="CDD" id="cd07756">
    <property type="entry name" value="CYTH-like_Pase_CHAD"/>
    <property type="match status" value="1"/>
</dbReference>
<comment type="caution">
    <text evidence="3">The sequence shown here is derived from an EMBL/GenBank/DDBJ whole genome shotgun (WGS) entry which is preliminary data.</text>
</comment>
<dbReference type="SMART" id="SM01118">
    <property type="entry name" value="CYTH"/>
    <property type="match status" value="1"/>
</dbReference>
<dbReference type="SMART" id="SM00880">
    <property type="entry name" value="CHAD"/>
    <property type="match status" value="1"/>
</dbReference>
<evidence type="ECO:0000259" key="1">
    <source>
        <dbReference type="PROSITE" id="PS51707"/>
    </source>
</evidence>
<dbReference type="InterPro" id="IPR007899">
    <property type="entry name" value="CHAD_dom"/>
</dbReference>
<keyword evidence="4" id="KW-1185">Reference proteome</keyword>
<dbReference type="EMBL" id="JAWLIP010000001">
    <property type="protein sequence ID" value="MDV6224806.1"/>
    <property type="molecule type" value="Genomic_DNA"/>
</dbReference>
<evidence type="ECO:0000313" key="3">
    <source>
        <dbReference type="EMBL" id="MDV6224806.1"/>
    </source>
</evidence>
<dbReference type="SUPFAM" id="SSF55154">
    <property type="entry name" value="CYTH-like phosphatases"/>
    <property type="match status" value="1"/>
</dbReference>
<proteinExistence type="predicted"/>
<evidence type="ECO:0000259" key="2">
    <source>
        <dbReference type="PROSITE" id="PS51708"/>
    </source>
</evidence>
<dbReference type="PANTHER" id="PTHR39569:SF1">
    <property type="entry name" value="INORGANIC TRIPHOSPHATASE"/>
    <property type="match status" value="1"/>
</dbReference>
<dbReference type="InterPro" id="IPR038186">
    <property type="entry name" value="CHAD_dom_sf"/>
</dbReference>
<name>A0ABU4AEY3_9HYPH</name>
<reference evidence="3 4" key="1">
    <citation type="submission" date="2023-10" db="EMBL/GenBank/DDBJ databases">
        <authorList>
            <person name="Venkata Ramana C."/>
            <person name="Sasikala C."/>
            <person name="Dhurka M."/>
        </authorList>
    </citation>
    <scope>NUCLEOTIDE SEQUENCE [LARGE SCALE GENOMIC DNA]</scope>
    <source>
        <strain evidence="3 4">KCTC 32151</strain>
    </source>
</reference>
<sequence length="520" mass="58478">MSEVELKLLLDRQQVPAVLARIDELPSQACTKHASRLLRSIYFDTAARDLRKNGISLRLRRDGKRWLQTVKLNGTIAGGLSKVSEFERPVPSGQVSIDAIEDADVRERLRKLISDRPLKTIAETHINRTQIDLSLDDGAKAELAVDSGAIKAAGRSENLHELEIELVEGAPADLYRTARMVLPKGSLRFSRFSKAARSVLLAEQGHIEPPATPRRAETVPLKPGYATGEAARAMLHECLSQIAANIEAVRQCDDPEGPHQLRIGLRRLRSALAFLAHEIASPEEAAPGLSEEARWLGREVGRLRDLDVVLNDIARPYFALDGHAHGAAPVIGTLERHAKEIRNDLRQILCGERVGDFLLSLSEFIETASWKDDHRKKRERRRLTDFAGKTLDRRWAHVLTKAKGIERFDQEQKHALRKELKKLRYTIEFLGPLFPKRDVKRVTERLKTLQTVFGSLNDATVVEAVLSKPPLSSINDLAAQRAIGRLLGACETRVTYDWTTAQAHWKALKTCHLFWKRKHK</sequence>
<dbReference type="Pfam" id="PF05235">
    <property type="entry name" value="CHAD"/>
    <property type="match status" value="1"/>
</dbReference>
<dbReference type="InterPro" id="IPR039013">
    <property type="entry name" value="YgiF"/>
</dbReference>
<dbReference type="InterPro" id="IPR023577">
    <property type="entry name" value="CYTH_domain"/>
</dbReference>
<dbReference type="Gene3D" id="1.40.20.10">
    <property type="entry name" value="CHAD domain"/>
    <property type="match status" value="1"/>
</dbReference>
<dbReference type="RefSeq" id="WP_317560148.1">
    <property type="nucleotide sequence ID" value="NZ_JAWLIP010000001.1"/>
</dbReference>
<feature type="domain" description="CHAD" evidence="2">
    <location>
        <begin position="224"/>
        <end position="520"/>
    </location>
</feature>
<dbReference type="Pfam" id="PF01928">
    <property type="entry name" value="CYTH"/>
    <property type="match status" value="1"/>
</dbReference>
<dbReference type="PROSITE" id="PS51707">
    <property type="entry name" value="CYTH"/>
    <property type="match status" value="1"/>
</dbReference>
<evidence type="ECO:0000313" key="4">
    <source>
        <dbReference type="Proteomes" id="UP001185659"/>
    </source>
</evidence>
<protein>
    <submittedName>
        <fullName evidence="3">CHAD domain-containing protein</fullName>
    </submittedName>
</protein>
<dbReference type="PROSITE" id="PS51708">
    <property type="entry name" value="CHAD"/>
    <property type="match status" value="1"/>
</dbReference>
<organism evidence="3 4">
    <name type="scientific">Nitratireductor aquimarinus</name>
    <dbReference type="NCBI Taxonomy" id="889300"/>
    <lineage>
        <taxon>Bacteria</taxon>
        <taxon>Pseudomonadati</taxon>
        <taxon>Pseudomonadota</taxon>
        <taxon>Alphaproteobacteria</taxon>
        <taxon>Hyphomicrobiales</taxon>
        <taxon>Phyllobacteriaceae</taxon>
        <taxon>Nitratireductor</taxon>
    </lineage>
</organism>
<feature type="domain" description="CYTH" evidence="1">
    <location>
        <begin position="1"/>
        <end position="205"/>
    </location>
</feature>
<dbReference type="Proteomes" id="UP001185659">
    <property type="component" value="Unassembled WGS sequence"/>
</dbReference>
<gene>
    <name evidence="3" type="ORF">R2G56_00775</name>
</gene>
<dbReference type="PANTHER" id="PTHR39569">
    <property type="entry name" value="INORGANIC TRIPHOSPHATASE"/>
    <property type="match status" value="1"/>
</dbReference>
<dbReference type="Gene3D" id="2.40.320.10">
    <property type="entry name" value="Hypothetical Protein Pfu-838710-001"/>
    <property type="match status" value="1"/>
</dbReference>